<dbReference type="Proteomes" id="UP000002668">
    <property type="component" value="Genome"/>
</dbReference>
<dbReference type="VEuPathDB" id="FungiDB:LEMA_P035710.1"/>
<name>E4ZRQ0_LEPMJ</name>
<feature type="compositionally biased region" description="Polar residues" evidence="2">
    <location>
        <begin position="239"/>
        <end position="262"/>
    </location>
</feature>
<dbReference type="HOGENOM" id="CLU_633215_0_0_1"/>
<dbReference type="EMBL" id="FP929116">
    <property type="protein sequence ID" value="CBX93897.1"/>
    <property type="molecule type" value="Genomic_DNA"/>
</dbReference>
<keyword evidence="1" id="KW-0175">Coiled coil</keyword>
<feature type="region of interest" description="Disordered" evidence="2">
    <location>
        <begin position="164"/>
        <end position="184"/>
    </location>
</feature>
<protein>
    <submittedName>
        <fullName evidence="3">Predicted protein</fullName>
    </submittedName>
</protein>
<evidence type="ECO:0000256" key="1">
    <source>
        <dbReference type="SAM" id="Coils"/>
    </source>
</evidence>
<reference evidence="4" key="1">
    <citation type="journal article" date="2011" name="Nat. Commun.">
        <title>Effector diversification within compartments of the Leptosphaeria maculans genome affected by Repeat-Induced Point mutations.</title>
        <authorList>
            <person name="Rouxel T."/>
            <person name="Grandaubert J."/>
            <person name="Hane J.K."/>
            <person name="Hoede C."/>
            <person name="van de Wouw A.P."/>
            <person name="Couloux A."/>
            <person name="Dominguez V."/>
            <person name="Anthouard V."/>
            <person name="Bally P."/>
            <person name="Bourras S."/>
            <person name="Cozijnsen A.J."/>
            <person name="Ciuffetti L.M."/>
            <person name="Degrave A."/>
            <person name="Dilmaghani A."/>
            <person name="Duret L."/>
            <person name="Fudal I."/>
            <person name="Goodwin S.B."/>
            <person name="Gout L."/>
            <person name="Glaser N."/>
            <person name="Linglin J."/>
            <person name="Kema G.H.J."/>
            <person name="Lapalu N."/>
            <person name="Lawrence C.B."/>
            <person name="May K."/>
            <person name="Meyer M."/>
            <person name="Ollivier B."/>
            <person name="Poulain J."/>
            <person name="Schoch C.L."/>
            <person name="Simon A."/>
            <person name="Spatafora J.W."/>
            <person name="Stachowiak A."/>
            <person name="Turgeon B.G."/>
            <person name="Tyler B.M."/>
            <person name="Vincent D."/>
            <person name="Weissenbach J."/>
            <person name="Amselem J."/>
            <person name="Quesneville H."/>
            <person name="Oliver R.P."/>
            <person name="Wincker P."/>
            <person name="Balesdent M.-H."/>
            <person name="Howlett B.J."/>
        </authorList>
    </citation>
    <scope>NUCLEOTIDE SEQUENCE [LARGE SCALE GENOMIC DNA]</scope>
    <source>
        <strain evidence="4">JN3 / isolate v23.1.3 / race Av1-4-5-6-7-8</strain>
    </source>
</reference>
<feature type="coiled-coil region" evidence="1">
    <location>
        <begin position="366"/>
        <end position="400"/>
    </location>
</feature>
<evidence type="ECO:0000313" key="3">
    <source>
        <dbReference type="EMBL" id="CBX93897.1"/>
    </source>
</evidence>
<feature type="compositionally biased region" description="Basic and acidic residues" evidence="2">
    <location>
        <begin position="202"/>
        <end position="215"/>
    </location>
</feature>
<evidence type="ECO:0000256" key="2">
    <source>
        <dbReference type="SAM" id="MobiDB-lite"/>
    </source>
</evidence>
<organism evidence="4">
    <name type="scientific">Leptosphaeria maculans (strain JN3 / isolate v23.1.3 / race Av1-4-5-6-7-8)</name>
    <name type="common">Blackleg fungus</name>
    <name type="synonym">Phoma lingam</name>
    <dbReference type="NCBI Taxonomy" id="985895"/>
    <lineage>
        <taxon>Eukaryota</taxon>
        <taxon>Fungi</taxon>
        <taxon>Dikarya</taxon>
        <taxon>Ascomycota</taxon>
        <taxon>Pezizomycotina</taxon>
        <taxon>Dothideomycetes</taxon>
        <taxon>Pleosporomycetidae</taxon>
        <taxon>Pleosporales</taxon>
        <taxon>Pleosporineae</taxon>
        <taxon>Leptosphaeriaceae</taxon>
        <taxon>Plenodomus</taxon>
        <taxon>Plenodomus lingam/Leptosphaeria maculans species complex</taxon>
    </lineage>
</organism>
<accession>E4ZRQ0</accession>
<dbReference type="InParanoid" id="E4ZRQ0"/>
<sequence length="433" mass="49521">MDTTHLSPAKWCLEMVQGLAWAHFRMDFESLPPTSSLNFRTRSDQEYIKKPVDTGPLKRIYQLQDISTVILQVGFTEESNEDDSNCLVWVGYRNDSRNQIRYEPFCDIVENQCSERIVFRMARALVLYYFLAAGYIDVIDDYDTFWTDFRTACSWVARNGQHPKATSHSLQMAGEKPGSENTSMKQNHLNLVLEDVRNECQEAKTTAEKQGKHANSEPGTLESPRLKRHKRNPIPSGDEVQSVNSASNKQDITSKAVQTGPNLSEGALTNCGIHAEAGETESLQLKLRHKAPHKFYDILETRSHAFMTENIRLRAEKEALSTSVNLLQTQKDYDQNAYSGLKSKHDQLVHDEETVRQVHEQLKATCKLLERRIIVAETAAAKYQRNLQEEQKQAQAAETKWKKSMASLVRLRQHMRTSAGELDREYGELQEDK</sequence>
<evidence type="ECO:0000313" key="4">
    <source>
        <dbReference type="Proteomes" id="UP000002668"/>
    </source>
</evidence>
<keyword evidence="4" id="KW-1185">Reference proteome</keyword>
<feature type="region of interest" description="Disordered" evidence="2">
    <location>
        <begin position="202"/>
        <end position="264"/>
    </location>
</feature>
<dbReference type="OrthoDB" id="3783019at2759"/>
<gene>
    <name evidence="3" type="ORF">LEMA_P035710.1</name>
</gene>
<dbReference type="AlphaFoldDB" id="E4ZRQ0"/>
<proteinExistence type="predicted"/>